<dbReference type="OrthoDB" id="611517at2759"/>
<dbReference type="OMA" id="FRGCGIW"/>
<accession>A0A921UY75</accession>
<feature type="region of interest" description="Disordered" evidence="1">
    <location>
        <begin position="144"/>
        <end position="171"/>
    </location>
</feature>
<gene>
    <name evidence="2" type="ORF">BDA96_01G108600</name>
</gene>
<evidence type="ECO:0000313" key="2">
    <source>
        <dbReference type="EMBL" id="KAG0547765.1"/>
    </source>
</evidence>
<protein>
    <submittedName>
        <fullName evidence="2">Uncharacterized protein</fullName>
    </submittedName>
</protein>
<dbReference type="Gramene" id="EER93523">
    <property type="protein sequence ID" value="EER93523"/>
    <property type="gene ID" value="SORBI_3001G104400"/>
</dbReference>
<reference evidence="2" key="1">
    <citation type="journal article" date="2019" name="BMC Genomics">
        <title>A new reference genome for Sorghum bicolor reveals high levels of sequence similarity between sweet and grain genotypes: implications for the genetics of sugar metabolism.</title>
        <authorList>
            <person name="Cooper E.A."/>
            <person name="Brenton Z.W."/>
            <person name="Flinn B.S."/>
            <person name="Jenkins J."/>
            <person name="Shu S."/>
            <person name="Flowers D."/>
            <person name="Luo F."/>
            <person name="Wang Y."/>
            <person name="Xia P."/>
            <person name="Barry K."/>
            <person name="Daum C."/>
            <person name="Lipzen A."/>
            <person name="Yoshinaga Y."/>
            <person name="Schmutz J."/>
            <person name="Saski C."/>
            <person name="Vermerris W."/>
            <person name="Kresovich S."/>
        </authorList>
    </citation>
    <scope>NUCLEOTIDE SEQUENCE</scope>
</reference>
<feature type="region of interest" description="Disordered" evidence="1">
    <location>
        <begin position="1"/>
        <end position="35"/>
    </location>
</feature>
<dbReference type="PANTHER" id="PTHR33696">
    <property type="entry name" value="T22J18.15-RELATED"/>
    <property type="match status" value="1"/>
</dbReference>
<dbReference type="AlphaFoldDB" id="A0A921UY75"/>
<feature type="region of interest" description="Disordered" evidence="1">
    <location>
        <begin position="215"/>
        <end position="236"/>
    </location>
</feature>
<proteinExistence type="predicted"/>
<feature type="compositionally biased region" description="Basic residues" evidence="1">
    <location>
        <begin position="154"/>
        <end position="171"/>
    </location>
</feature>
<dbReference type="KEGG" id="sbi:8060534"/>
<organism evidence="2 3">
    <name type="scientific">Sorghum bicolor</name>
    <name type="common">Sorghum</name>
    <name type="synonym">Sorghum vulgare</name>
    <dbReference type="NCBI Taxonomy" id="4558"/>
    <lineage>
        <taxon>Eukaryota</taxon>
        <taxon>Viridiplantae</taxon>
        <taxon>Streptophyta</taxon>
        <taxon>Embryophyta</taxon>
        <taxon>Tracheophyta</taxon>
        <taxon>Spermatophyta</taxon>
        <taxon>Magnoliopsida</taxon>
        <taxon>Liliopsida</taxon>
        <taxon>Poales</taxon>
        <taxon>Poaceae</taxon>
        <taxon>PACMAD clade</taxon>
        <taxon>Panicoideae</taxon>
        <taxon>Andropogonodae</taxon>
        <taxon>Andropogoneae</taxon>
        <taxon>Sorghinae</taxon>
        <taxon>Sorghum</taxon>
    </lineage>
</organism>
<name>A0A921UY75_SORBI</name>
<evidence type="ECO:0000313" key="3">
    <source>
        <dbReference type="Proteomes" id="UP000807115"/>
    </source>
</evidence>
<comment type="caution">
    <text evidence="2">The sequence shown here is derived from an EMBL/GenBank/DDBJ whole genome shotgun (WGS) entry which is preliminary data.</text>
</comment>
<reference evidence="2" key="2">
    <citation type="submission" date="2020-10" db="EMBL/GenBank/DDBJ databases">
        <authorList>
            <person name="Cooper E.A."/>
            <person name="Brenton Z.W."/>
            <person name="Flinn B.S."/>
            <person name="Jenkins J."/>
            <person name="Shu S."/>
            <person name="Flowers D."/>
            <person name="Luo F."/>
            <person name="Wang Y."/>
            <person name="Xia P."/>
            <person name="Barry K."/>
            <person name="Daum C."/>
            <person name="Lipzen A."/>
            <person name="Yoshinaga Y."/>
            <person name="Schmutz J."/>
            <person name="Saski C."/>
            <person name="Vermerris W."/>
            <person name="Kresovich S."/>
        </authorList>
    </citation>
    <scope>NUCLEOTIDE SEQUENCE</scope>
</reference>
<dbReference type="Proteomes" id="UP000807115">
    <property type="component" value="Chromosome 1"/>
</dbReference>
<dbReference type="PANTHER" id="PTHR33696:SF18">
    <property type="entry name" value="EXPRESSED PROTEIN"/>
    <property type="match status" value="1"/>
</dbReference>
<evidence type="ECO:0000256" key="1">
    <source>
        <dbReference type="SAM" id="MobiDB-lite"/>
    </source>
</evidence>
<dbReference type="EMBL" id="CM027680">
    <property type="protein sequence ID" value="KAG0547765.1"/>
    <property type="molecule type" value="Genomic_DNA"/>
</dbReference>
<sequence length="254" mass="26452">MSRRAKQQPAAAAGSRRTKRAELPRPPAAGLAESPQIVSNPIFRCEAGPSQPNNRASGDQLRCVYGPGSLYALVHDPAASAGAGSGSGKSLQPLPLPPCRAHLSGRVGPAGHAVVGGPHGRVLRRAPHHDPFLAAYVACSKSAGGDEAVDRPPHKQKKGRKKTTKKKKAATGKKCKEGEVIFRGCGIWSGWAAGANKYAGGMSCRYGCAVAGQKGDATATKTKSEDDAPAGPTLDLTWTPAVLSARALERREQR</sequence>